<organism evidence="1 2">
    <name type="scientific">Paenibacillus lycopersici</name>
    <dbReference type="NCBI Taxonomy" id="2704462"/>
    <lineage>
        <taxon>Bacteria</taxon>
        <taxon>Bacillati</taxon>
        <taxon>Bacillota</taxon>
        <taxon>Bacilli</taxon>
        <taxon>Bacillales</taxon>
        <taxon>Paenibacillaceae</taxon>
        <taxon>Paenibacillus</taxon>
    </lineage>
</organism>
<evidence type="ECO:0000313" key="2">
    <source>
        <dbReference type="Proteomes" id="UP000476064"/>
    </source>
</evidence>
<dbReference type="Proteomes" id="UP000476064">
    <property type="component" value="Chromosome"/>
</dbReference>
<evidence type="ECO:0008006" key="3">
    <source>
        <dbReference type="Google" id="ProtNLM"/>
    </source>
</evidence>
<accession>A0A6C0G6W7</accession>
<protein>
    <recommendedName>
        <fullName evidence="3">YbjN domain-containing protein</fullName>
    </recommendedName>
</protein>
<dbReference type="RefSeq" id="WP_162358509.1">
    <property type="nucleotide sequence ID" value="NZ_CP048209.1"/>
</dbReference>
<evidence type="ECO:0000313" key="1">
    <source>
        <dbReference type="EMBL" id="QHT62075.1"/>
    </source>
</evidence>
<proteinExistence type="predicted"/>
<dbReference type="KEGG" id="plyc:GXP70_20230"/>
<sequence>MNLLEYYRDAFIESTNRFEPVWERDDRSGNPYQWIKRNYPYTERLQLLEQEDAHPKILFSIELPEQYMNTSLIEEVAGSNSRFELSIASGNQKMYLNAAISVDRLQNTVMGHLHQVRSEILSLLEIAIVIPMHGGETAHD</sequence>
<keyword evidence="2" id="KW-1185">Reference proteome</keyword>
<name>A0A6C0G6W7_9BACL</name>
<reference evidence="1 2" key="1">
    <citation type="submission" date="2020-01" db="EMBL/GenBank/DDBJ databases">
        <title>Paenibacillus sp. nov., isolated from tomato rhizosphere.</title>
        <authorList>
            <person name="Weon H.-Y."/>
            <person name="Lee S.A."/>
        </authorList>
    </citation>
    <scope>NUCLEOTIDE SEQUENCE [LARGE SCALE GENOMIC DNA]</scope>
    <source>
        <strain evidence="1 2">12200R-189</strain>
    </source>
</reference>
<gene>
    <name evidence="1" type="ORF">GXP70_20230</name>
</gene>
<dbReference type="AlphaFoldDB" id="A0A6C0G6W7"/>
<dbReference type="EMBL" id="CP048209">
    <property type="protein sequence ID" value="QHT62075.1"/>
    <property type="molecule type" value="Genomic_DNA"/>
</dbReference>